<organism evidence="3">
    <name type="scientific">marine metagenome</name>
    <dbReference type="NCBI Taxonomy" id="408172"/>
    <lineage>
        <taxon>unclassified sequences</taxon>
        <taxon>metagenomes</taxon>
        <taxon>ecological metagenomes</taxon>
    </lineage>
</organism>
<name>A0A383CXJ2_9ZZZZ</name>
<evidence type="ECO:0000313" key="3">
    <source>
        <dbReference type="EMBL" id="SVE36348.1"/>
    </source>
</evidence>
<dbReference type="SUPFAM" id="SSF53756">
    <property type="entry name" value="UDP-Glycosyltransferase/glycogen phosphorylase"/>
    <property type="match status" value="1"/>
</dbReference>
<dbReference type="GO" id="GO:0009103">
    <property type="term" value="P:lipopolysaccharide biosynthetic process"/>
    <property type="evidence" value="ECO:0007669"/>
    <property type="project" value="TreeGrafter"/>
</dbReference>
<dbReference type="PANTHER" id="PTHR46401:SF2">
    <property type="entry name" value="GLYCOSYLTRANSFERASE WBBK-RELATED"/>
    <property type="match status" value="1"/>
</dbReference>
<dbReference type="CDD" id="cd03801">
    <property type="entry name" value="GT4_PimA-like"/>
    <property type="match status" value="1"/>
</dbReference>
<gene>
    <name evidence="3" type="ORF">METZ01_LOCUS489202</name>
</gene>
<accession>A0A383CXJ2</accession>
<dbReference type="Pfam" id="PF00534">
    <property type="entry name" value="Glycos_transf_1"/>
    <property type="match status" value="1"/>
</dbReference>
<dbReference type="AlphaFoldDB" id="A0A383CXJ2"/>
<keyword evidence="1" id="KW-0808">Transferase</keyword>
<reference evidence="3" key="1">
    <citation type="submission" date="2018-05" db="EMBL/GenBank/DDBJ databases">
        <authorList>
            <person name="Lanie J.A."/>
            <person name="Ng W.-L."/>
            <person name="Kazmierczak K.M."/>
            <person name="Andrzejewski T.M."/>
            <person name="Davidsen T.M."/>
            <person name="Wayne K.J."/>
            <person name="Tettelin H."/>
            <person name="Glass J.I."/>
            <person name="Rusch D."/>
            <person name="Podicherti R."/>
            <person name="Tsui H.-C.T."/>
            <person name="Winkler M.E."/>
        </authorList>
    </citation>
    <scope>NUCLEOTIDE SEQUENCE</scope>
</reference>
<feature type="non-terminal residue" evidence="3">
    <location>
        <position position="1"/>
    </location>
</feature>
<sequence>YQDEMLKLINRLKLDDVVVVIKNPPRGDVIAAYGQSEFLVLPSHWELSPLVPLESFAFKKPVISTKSHGTPYTVQDQITGLLVEPENPKELSKAMIDLLENKVLREKLGLAGYEFVHKECNSVSMAQNSLSLYQEIIKNNPNK</sequence>
<feature type="domain" description="Glycosyl transferase family 1" evidence="2">
    <location>
        <begin position="2"/>
        <end position="114"/>
    </location>
</feature>
<protein>
    <recommendedName>
        <fullName evidence="2">Glycosyl transferase family 1 domain-containing protein</fullName>
    </recommendedName>
</protein>
<proteinExistence type="predicted"/>
<dbReference type="PANTHER" id="PTHR46401">
    <property type="entry name" value="GLYCOSYLTRANSFERASE WBBK-RELATED"/>
    <property type="match status" value="1"/>
</dbReference>
<evidence type="ECO:0000259" key="2">
    <source>
        <dbReference type="Pfam" id="PF00534"/>
    </source>
</evidence>
<dbReference type="InterPro" id="IPR001296">
    <property type="entry name" value="Glyco_trans_1"/>
</dbReference>
<dbReference type="Gene3D" id="3.40.50.2000">
    <property type="entry name" value="Glycogen Phosphorylase B"/>
    <property type="match status" value="2"/>
</dbReference>
<dbReference type="GO" id="GO:0016757">
    <property type="term" value="F:glycosyltransferase activity"/>
    <property type="evidence" value="ECO:0007669"/>
    <property type="project" value="InterPro"/>
</dbReference>
<dbReference type="EMBL" id="UINC01212152">
    <property type="protein sequence ID" value="SVE36348.1"/>
    <property type="molecule type" value="Genomic_DNA"/>
</dbReference>
<evidence type="ECO:0000256" key="1">
    <source>
        <dbReference type="ARBA" id="ARBA00022679"/>
    </source>
</evidence>